<dbReference type="NCBIfam" id="TIGR02227">
    <property type="entry name" value="sigpep_I_bact"/>
    <property type="match status" value="1"/>
</dbReference>
<feature type="domain" description="Peptidase S26" evidence="7">
    <location>
        <begin position="27"/>
        <end position="252"/>
    </location>
</feature>
<dbReference type="SUPFAM" id="SSF51306">
    <property type="entry name" value="LexA/Signal peptidase"/>
    <property type="match status" value="1"/>
</dbReference>
<keyword evidence="6" id="KW-0812">Transmembrane</keyword>
<name>A0ABX7T433_9SPHN</name>
<dbReference type="InterPro" id="IPR019533">
    <property type="entry name" value="Peptidase_S26"/>
</dbReference>
<sequence length="289" mass="31235">MTLEKADDQAIKSKDSKKEKTDWAGEAKSIGLLLLAVLAFHSLVAKPFYIPSVSMMPGLLVGDRLIVSKYAYGWSWASPTFHVLPRMEGRLFGSLPERGDIVILTPKDQSSDYIKRVIGLPGDTLELRGGQVFLNGVAVEQEAQPDLQLPIDANAPCGSREFPGLRGTNAAGDAICSLPIVRETLPNGVSYDIIDLGPQMTDDVEPVIIPEGFVYLLGDNRDLSADSRVASPLGLNGTIPWENIGGRAEFITFSLDGTTSLNPISWFTSFRSGRAGTSLRPDRDDSAAE</sequence>
<dbReference type="RefSeq" id="WP_207987131.1">
    <property type="nucleotide sequence ID" value="NZ_CP071794.1"/>
</dbReference>
<dbReference type="Pfam" id="PF10502">
    <property type="entry name" value="Peptidase_S26"/>
    <property type="match status" value="1"/>
</dbReference>
<keyword evidence="9" id="KW-1185">Reference proteome</keyword>
<dbReference type="Gene3D" id="2.10.109.10">
    <property type="entry name" value="Umud Fragment, subunit A"/>
    <property type="match status" value="1"/>
</dbReference>
<dbReference type="InterPro" id="IPR000223">
    <property type="entry name" value="Pept_S26A_signal_pept_1"/>
</dbReference>
<evidence type="ECO:0000313" key="9">
    <source>
        <dbReference type="Proteomes" id="UP000663923"/>
    </source>
</evidence>
<dbReference type="EMBL" id="CP071794">
    <property type="protein sequence ID" value="QTD55307.1"/>
    <property type="molecule type" value="Genomic_DNA"/>
</dbReference>
<dbReference type="EC" id="3.4.21.89" evidence="3 6"/>
<dbReference type="PRINTS" id="PR00727">
    <property type="entry name" value="LEADERPTASE"/>
</dbReference>
<comment type="subcellular location">
    <subcellularLocation>
        <location evidence="6">Membrane</location>
        <topology evidence="6">Single-pass type II membrane protein</topology>
    </subcellularLocation>
</comment>
<accession>A0ABX7T433</accession>
<evidence type="ECO:0000256" key="6">
    <source>
        <dbReference type="RuleBase" id="RU362042"/>
    </source>
</evidence>
<evidence type="ECO:0000256" key="1">
    <source>
        <dbReference type="ARBA" id="ARBA00000677"/>
    </source>
</evidence>
<organism evidence="8 9">
    <name type="scientific">Parasphingorhabdus cellanae</name>
    <dbReference type="NCBI Taxonomy" id="2806553"/>
    <lineage>
        <taxon>Bacteria</taxon>
        <taxon>Pseudomonadati</taxon>
        <taxon>Pseudomonadota</taxon>
        <taxon>Alphaproteobacteria</taxon>
        <taxon>Sphingomonadales</taxon>
        <taxon>Sphingomonadaceae</taxon>
        <taxon>Parasphingorhabdus</taxon>
    </lineage>
</organism>
<keyword evidence="6" id="KW-0472">Membrane</keyword>
<dbReference type="PROSITE" id="PS00760">
    <property type="entry name" value="SPASE_I_2"/>
    <property type="match status" value="1"/>
</dbReference>
<evidence type="ECO:0000313" key="8">
    <source>
        <dbReference type="EMBL" id="QTD55307.1"/>
    </source>
</evidence>
<comment type="catalytic activity">
    <reaction evidence="1 6">
        <text>Cleavage of hydrophobic, N-terminal signal or leader sequences from secreted and periplasmic proteins.</text>
        <dbReference type="EC" id="3.4.21.89"/>
    </reaction>
</comment>
<feature type="transmembrane region" description="Helical" evidence="6">
    <location>
        <begin position="30"/>
        <end position="49"/>
    </location>
</feature>
<protein>
    <recommendedName>
        <fullName evidence="4 6">Signal peptidase I</fullName>
        <ecNumber evidence="3 6">3.4.21.89</ecNumber>
    </recommendedName>
</protein>
<dbReference type="InterPro" id="IPR019757">
    <property type="entry name" value="Pept_S26A_signal_pept_1_Lys-AS"/>
</dbReference>
<evidence type="ECO:0000259" key="7">
    <source>
        <dbReference type="Pfam" id="PF10502"/>
    </source>
</evidence>
<reference evidence="8 9" key="1">
    <citation type="submission" date="2021-03" db="EMBL/GenBank/DDBJ databases">
        <title>Complete genome of Parasphingorhabdus_sp.JHSY0214.</title>
        <authorList>
            <person name="Yoo J.H."/>
            <person name="Bae J.W."/>
        </authorList>
    </citation>
    <scope>NUCLEOTIDE SEQUENCE [LARGE SCALE GENOMIC DNA]</scope>
    <source>
        <strain evidence="8 9">JHSY0214</strain>
    </source>
</reference>
<evidence type="ECO:0000256" key="3">
    <source>
        <dbReference type="ARBA" id="ARBA00013208"/>
    </source>
</evidence>
<comment type="similarity">
    <text evidence="2 6">Belongs to the peptidase S26 family.</text>
</comment>
<evidence type="ECO:0000256" key="5">
    <source>
        <dbReference type="ARBA" id="ARBA00022801"/>
    </source>
</evidence>
<dbReference type="InterPro" id="IPR036286">
    <property type="entry name" value="LexA/Signal_pep-like_sf"/>
</dbReference>
<gene>
    <name evidence="8" type="primary">lepB</name>
    <name evidence="8" type="ORF">J4G78_13945</name>
</gene>
<keyword evidence="6" id="KW-1133">Transmembrane helix</keyword>
<dbReference type="Proteomes" id="UP000663923">
    <property type="component" value="Chromosome"/>
</dbReference>
<evidence type="ECO:0000256" key="4">
    <source>
        <dbReference type="ARBA" id="ARBA00019232"/>
    </source>
</evidence>
<dbReference type="PANTHER" id="PTHR43390:SF1">
    <property type="entry name" value="CHLOROPLAST PROCESSING PEPTIDASE"/>
    <property type="match status" value="1"/>
</dbReference>
<dbReference type="PANTHER" id="PTHR43390">
    <property type="entry name" value="SIGNAL PEPTIDASE I"/>
    <property type="match status" value="1"/>
</dbReference>
<dbReference type="GO" id="GO:0009003">
    <property type="term" value="F:signal peptidase activity"/>
    <property type="evidence" value="ECO:0007669"/>
    <property type="project" value="UniProtKB-EC"/>
</dbReference>
<evidence type="ECO:0000256" key="2">
    <source>
        <dbReference type="ARBA" id="ARBA00009370"/>
    </source>
</evidence>
<dbReference type="CDD" id="cd06530">
    <property type="entry name" value="S26_SPase_I"/>
    <property type="match status" value="1"/>
</dbReference>
<keyword evidence="6" id="KW-0645">Protease</keyword>
<proteinExistence type="inferred from homology"/>
<keyword evidence="5 6" id="KW-0378">Hydrolase</keyword>